<dbReference type="InterPro" id="IPR011042">
    <property type="entry name" value="6-blade_b-propeller_TolB-like"/>
</dbReference>
<evidence type="ECO:0000256" key="1">
    <source>
        <dbReference type="ARBA" id="ARBA00022729"/>
    </source>
</evidence>
<name>A0A381R1N3_9ZZZZ</name>
<evidence type="ECO:0000256" key="2">
    <source>
        <dbReference type="ARBA" id="ARBA00022737"/>
    </source>
</evidence>
<proteinExistence type="predicted"/>
<dbReference type="SUPFAM" id="SSF63829">
    <property type="entry name" value="Calcium-dependent phosphotriesterase"/>
    <property type="match status" value="1"/>
</dbReference>
<evidence type="ECO:0000313" key="4">
    <source>
        <dbReference type="EMBL" id="SUZ84758.1"/>
    </source>
</evidence>
<gene>
    <name evidence="4" type="ORF">METZ01_LOCUS37612</name>
</gene>
<dbReference type="AlphaFoldDB" id="A0A381R1N3"/>
<sequence>MSFYRASVCGGASTGEHLPEVEMLRTNRVEWVTVAVRVVCLAVVVPMWGGEARGQSVANDPYHAVHGWERMPNGWKIGVVSGVFPDPDGQHIWMLSRCGANHCALSNQDPILKFDLDGNVVKSFGAGMFSFPHGFFLDHEGFLWVTEGAPAGDAREVEGLRRGLGHQVFKLDQEGGVVMTLGEAGVSGYGPNRFNGPSGVVVAPNGEIWISDGHRGGNNRIVKFSKDGEFLLEVGGGVASLSGDPGKFNDPHDITMDARGRVIVADRGNNRVQIFDQQGNRLAVWTQFGRPSVVFVDDKDVIYVGDGMSDARWNPGWERGIRIGDAETGWVTAFIPDSENPTGTGVEFLGVDLQGNIYAGEVGRQRLVKYVRFRP</sequence>
<keyword evidence="1" id="KW-0732">Signal</keyword>
<dbReference type="PANTHER" id="PTHR10680:SF14">
    <property type="entry name" value="PEPTIDYL-GLYCINE ALPHA-AMIDATING MONOOXYGENASE"/>
    <property type="match status" value="1"/>
</dbReference>
<keyword evidence="2" id="KW-0677">Repeat</keyword>
<dbReference type="CDD" id="cd14958">
    <property type="entry name" value="NHL_PAL_like"/>
    <property type="match status" value="1"/>
</dbReference>
<dbReference type="Pfam" id="PF01436">
    <property type="entry name" value="NHL"/>
    <property type="match status" value="2"/>
</dbReference>
<dbReference type="EMBL" id="UINC01001605">
    <property type="protein sequence ID" value="SUZ84758.1"/>
    <property type="molecule type" value="Genomic_DNA"/>
</dbReference>
<evidence type="ECO:0008006" key="5">
    <source>
        <dbReference type="Google" id="ProtNLM"/>
    </source>
</evidence>
<keyword evidence="3" id="KW-0325">Glycoprotein</keyword>
<dbReference type="InterPro" id="IPR001258">
    <property type="entry name" value="NHL_repeat"/>
</dbReference>
<evidence type="ECO:0000256" key="3">
    <source>
        <dbReference type="ARBA" id="ARBA00023180"/>
    </source>
</evidence>
<dbReference type="PROSITE" id="PS51125">
    <property type="entry name" value="NHL"/>
    <property type="match status" value="2"/>
</dbReference>
<dbReference type="Gene3D" id="2.120.10.30">
    <property type="entry name" value="TolB, C-terminal domain"/>
    <property type="match status" value="1"/>
</dbReference>
<dbReference type="GO" id="GO:0005576">
    <property type="term" value="C:extracellular region"/>
    <property type="evidence" value="ECO:0007669"/>
    <property type="project" value="TreeGrafter"/>
</dbReference>
<organism evidence="4">
    <name type="scientific">marine metagenome</name>
    <dbReference type="NCBI Taxonomy" id="408172"/>
    <lineage>
        <taxon>unclassified sequences</taxon>
        <taxon>metagenomes</taxon>
        <taxon>ecological metagenomes</taxon>
    </lineage>
</organism>
<reference evidence="4" key="1">
    <citation type="submission" date="2018-05" db="EMBL/GenBank/DDBJ databases">
        <authorList>
            <person name="Lanie J.A."/>
            <person name="Ng W.-L."/>
            <person name="Kazmierczak K.M."/>
            <person name="Andrzejewski T.M."/>
            <person name="Davidsen T.M."/>
            <person name="Wayne K.J."/>
            <person name="Tettelin H."/>
            <person name="Glass J.I."/>
            <person name="Rusch D."/>
            <person name="Podicherti R."/>
            <person name="Tsui H.-C.T."/>
            <person name="Winkler M.E."/>
        </authorList>
    </citation>
    <scope>NUCLEOTIDE SEQUENCE</scope>
</reference>
<dbReference type="PANTHER" id="PTHR10680">
    <property type="entry name" value="PEPTIDYL-GLYCINE ALPHA-AMIDATING MONOOXYGENASE"/>
    <property type="match status" value="1"/>
</dbReference>
<protein>
    <recommendedName>
        <fullName evidence="5">6-bladed beta-propeller</fullName>
    </recommendedName>
</protein>
<accession>A0A381R1N3</accession>